<reference evidence="1 2" key="1">
    <citation type="submission" date="2014-04" db="EMBL/GenBank/DDBJ databases">
        <authorList>
            <consortium name="DOE Joint Genome Institute"/>
            <person name="Kuo A."/>
            <person name="Zuccaro A."/>
            <person name="Kohler A."/>
            <person name="Nagy L.G."/>
            <person name="Floudas D."/>
            <person name="Copeland A."/>
            <person name="Barry K.W."/>
            <person name="Cichocki N."/>
            <person name="Veneault-Fourrey C."/>
            <person name="LaButti K."/>
            <person name="Lindquist E.A."/>
            <person name="Lipzen A."/>
            <person name="Lundell T."/>
            <person name="Morin E."/>
            <person name="Murat C."/>
            <person name="Sun H."/>
            <person name="Tunlid A."/>
            <person name="Henrissat B."/>
            <person name="Grigoriev I.V."/>
            <person name="Hibbett D.S."/>
            <person name="Martin F."/>
            <person name="Nordberg H.P."/>
            <person name="Cantor M.N."/>
            <person name="Hua S.X."/>
        </authorList>
    </citation>
    <scope>NUCLEOTIDE SEQUENCE [LARGE SCALE GENOMIC DNA]</scope>
    <source>
        <strain evidence="1 2">MAFF 305830</strain>
    </source>
</reference>
<keyword evidence="2" id="KW-1185">Reference proteome</keyword>
<organism evidence="1 2">
    <name type="scientific">Serendipita vermifera MAFF 305830</name>
    <dbReference type="NCBI Taxonomy" id="933852"/>
    <lineage>
        <taxon>Eukaryota</taxon>
        <taxon>Fungi</taxon>
        <taxon>Dikarya</taxon>
        <taxon>Basidiomycota</taxon>
        <taxon>Agaricomycotina</taxon>
        <taxon>Agaricomycetes</taxon>
        <taxon>Sebacinales</taxon>
        <taxon>Serendipitaceae</taxon>
        <taxon>Serendipita</taxon>
    </lineage>
</organism>
<dbReference type="EMBL" id="KN824297">
    <property type="protein sequence ID" value="KIM27643.1"/>
    <property type="molecule type" value="Genomic_DNA"/>
</dbReference>
<dbReference type="AlphaFoldDB" id="A0A0C2WN10"/>
<reference evidence="2" key="2">
    <citation type="submission" date="2015-01" db="EMBL/GenBank/DDBJ databases">
        <title>Evolutionary Origins and Diversification of the Mycorrhizal Mutualists.</title>
        <authorList>
            <consortium name="DOE Joint Genome Institute"/>
            <consortium name="Mycorrhizal Genomics Consortium"/>
            <person name="Kohler A."/>
            <person name="Kuo A."/>
            <person name="Nagy L.G."/>
            <person name="Floudas D."/>
            <person name="Copeland A."/>
            <person name="Barry K.W."/>
            <person name="Cichocki N."/>
            <person name="Veneault-Fourrey C."/>
            <person name="LaButti K."/>
            <person name="Lindquist E.A."/>
            <person name="Lipzen A."/>
            <person name="Lundell T."/>
            <person name="Morin E."/>
            <person name="Murat C."/>
            <person name="Riley R."/>
            <person name="Ohm R."/>
            <person name="Sun H."/>
            <person name="Tunlid A."/>
            <person name="Henrissat B."/>
            <person name="Grigoriev I.V."/>
            <person name="Hibbett D.S."/>
            <person name="Martin F."/>
        </authorList>
    </citation>
    <scope>NUCLEOTIDE SEQUENCE [LARGE SCALE GENOMIC DNA]</scope>
    <source>
        <strain evidence="2">MAFF 305830</strain>
    </source>
</reference>
<evidence type="ECO:0000313" key="1">
    <source>
        <dbReference type="EMBL" id="KIM27643.1"/>
    </source>
</evidence>
<accession>A0A0C2WN10</accession>
<name>A0A0C2WN10_SERVB</name>
<dbReference type="Proteomes" id="UP000054097">
    <property type="component" value="Unassembled WGS sequence"/>
</dbReference>
<proteinExistence type="predicted"/>
<gene>
    <name evidence="1" type="ORF">M408DRAFT_329857</name>
</gene>
<evidence type="ECO:0000313" key="2">
    <source>
        <dbReference type="Proteomes" id="UP000054097"/>
    </source>
</evidence>
<sequence>MDKDSLCIIRNIPNMNRAHPREFRDISRGVEVYAPDSSAARRPACRSNQLSGIDYL</sequence>
<protein>
    <submittedName>
        <fullName evidence="1">Uncharacterized protein</fullName>
    </submittedName>
</protein>
<dbReference type="HOGENOM" id="CLU_3015659_0_0_1"/>